<dbReference type="Proteomes" id="UP000186922">
    <property type="component" value="Unassembled WGS sequence"/>
</dbReference>
<proteinExistence type="predicted"/>
<evidence type="ECO:0000313" key="1">
    <source>
        <dbReference type="EMBL" id="GAV00361.1"/>
    </source>
</evidence>
<protein>
    <submittedName>
        <fullName evidence="1">Uncharacterized protein</fullName>
    </submittedName>
</protein>
<dbReference type="EMBL" id="BDGG01000006">
    <property type="protein sequence ID" value="GAV00361.1"/>
    <property type="molecule type" value="Genomic_DNA"/>
</dbReference>
<keyword evidence="2" id="KW-1185">Reference proteome</keyword>
<comment type="caution">
    <text evidence="1">The sequence shown here is derived from an EMBL/GenBank/DDBJ whole genome shotgun (WGS) entry which is preliminary data.</text>
</comment>
<accession>A0A1D1VHG8</accession>
<organism evidence="1 2">
    <name type="scientific">Ramazzottius varieornatus</name>
    <name type="common">Water bear</name>
    <name type="synonym">Tardigrade</name>
    <dbReference type="NCBI Taxonomy" id="947166"/>
    <lineage>
        <taxon>Eukaryota</taxon>
        <taxon>Metazoa</taxon>
        <taxon>Ecdysozoa</taxon>
        <taxon>Tardigrada</taxon>
        <taxon>Eutardigrada</taxon>
        <taxon>Parachela</taxon>
        <taxon>Hypsibioidea</taxon>
        <taxon>Ramazzottiidae</taxon>
        <taxon>Ramazzottius</taxon>
    </lineage>
</organism>
<sequence>MDQVHFANYIKTKLFPAVTELKVTKDTLLCHIVKLWYRTEGCPEKYALNGEQCLKSGFAQVGLFPFNPDVIRKTVKAHHDLEVISRGIHSGPEQDFSPLFELLKAHYGLMTEKDLADVKELVLLKQKGVTPGAVLANSIQKNLFGEAPRKQRRETNSCRCPPVL</sequence>
<reference evidence="1 2" key="1">
    <citation type="journal article" date="2016" name="Nat. Commun.">
        <title>Extremotolerant tardigrade genome and improved radiotolerance of human cultured cells by tardigrade-unique protein.</title>
        <authorList>
            <person name="Hashimoto T."/>
            <person name="Horikawa D.D."/>
            <person name="Saito Y."/>
            <person name="Kuwahara H."/>
            <person name="Kozuka-Hata H."/>
            <person name="Shin-I T."/>
            <person name="Minakuchi Y."/>
            <person name="Ohishi K."/>
            <person name="Motoyama A."/>
            <person name="Aizu T."/>
            <person name="Enomoto A."/>
            <person name="Kondo K."/>
            <person name="Tanaka S."/>
            <person name="Hara Y."/>
            <person name="Koshikawa S."/>
            <person name="Sagara H."/>
            <person name="Miura T."/>
            <person name="Yokobori S."/>
            <person name="Miyagawa K."/>
            <person name="Suzuki Y."/>
            <person name="Kubo T."/>
            <person name="Oyama M."/>
            <person name="Kohara Y."/>
            <person name="Fujiyama A."/>
            <person name="Arakawa K."/>
            <person name="Katayama T."/>
            <person name="Toyoda A."/>
            <person name="Kunieda T."/>
        </authorList>
    </citation>
    <scope>NUCLEOTIDE SEQUENCE [LARGE SCALE GENOMIC DNA]</scope>
    <source>
        <strain evidence="1 2">YOKOZUNA-1</strain>
    </source>
</reference>
<dbReference type="OrthoDB" id="4327074at2759"/>
<gene>
    <name evidence="1" type="primary">RvY_11223-1</name>
    <name evidence="1" type="synonym">RvY_11223.1</name>
    <name evidence="1" type="ORF">RvY_11223</name>
</gene>
<name>A0A1D1VHG8_RAMVA</name>
<evidence type="ECO:0000313" key="2">
    <source>
        <dbReference type="Proteomes" id="UP000186922"/>
    </source>
</evidence>
<dbReference type="AlphaFoldDB" id="A0A1D1VHG8"/>